<keyword evidence="7" id="KW-0812">Transmembrane</keyword>
<proteinExistence type="predicted"/>
<evidence type="ECO:0000313" key="10">
    <source>
        <dbReference type="EMBL" id="EFO81177.1"/>
    </source>
</evidence>
<dbReference type="Pfam" id="PF00578">
    <property type="entry name" value="AhpC-TSA"/>
    <property type="match status" value="1"/>
</dbReference>
<dbReference type="InterPro" id="IPR013766">
    <property type="entry name" value="Thioredoxin_domain"/>
</dbReference>
<evidence type="ECO:0000259" key="9">
    <source>
        <dbReference type="PROSITE" id="PS51352"/>
    </source>
</evidence>
<dbReference type="CDD" id="cd02966">
    <property type="entry name" value="TlpA_like_family"/>
    <property type="match status" value="1"/>
</dbReference>
<evidence type="ECO:0000256" key="7">
    <source>
        <dbReference type="SAM" id="Phobius"/>
    </source>
</evidence>
<dbReference type="eggNOG" id="COG0484">
    <property type="taxonomic scope" value="Bacteria"/>
</dbReference>
<gene>
    <name evidence="10" type="ORF">OSCT_0974</name>
</gene>
<evidence type="ECO:0000256" key="5">
    <source>
        <dbReference type="ARBA" id="ARBA00023157"/>
    </source>
</evidence>
<comment type="caution">
    <text evidence="10">The sequence shown here is derived from an EMBL/GenBank/DDBJ whole genome shotgun (WGS) entry which is preliminary data.</text>
</comment>
<reference evidence="10 11" key="1">
    <citation type="journal article" date="2011" name="J. Bacteriol.">
        <title>Draft genome sequence of the anoxygenic filamentous phototrophic bacterium Oscillochloris trichoides subsp. DG-6.</title>
        <authorList>
            <person name="Kuznetsov B.B."/>
            <person name="Ivanovsky R.N."/>
            <person name="Keppen O.I."/>
            <person name="Sukhacheva M.V."/>
            <person name="Bumazhkin B.K."/>
            <person name="Patutina E.O."/>
            <person name="Beletsky A.V."/>
            <person name="Mardanov A.V."/>
            <person name="Baslerov R.V."/>
            <person name="Panteleeva A.N."/>
            <person name="Kolganova T.V."/>
            <person name="Ravin N.V."/>
            <person name="Skryabin K.G."/>
        </authorList>
    </citation>
    <scope>NUCLEOTIDE SEQUENCE [LARGE SCALE GENOMIC DNA]</scope>
    <source>
        <strain evidence="10 11">DG-6</strain>
    </source>
</reference>
<dbReference type="GO" id="GO:0030313">
    <property type="term" value="C:cell envelope"/>
    <property type="evidence" value="ECO:0007669"/>
    <property type="project" value="UniProtKB-SubCell"/>
</dbReference>
<dbReference type="PROSITE" id="PS50076">
    <property type="entry name" value="DNAJ_2"/>
    <property type="match status" value="1"/>
</dbReference>
<dbReference type="PROSITE" id="PS00194">
    <property type="entry name" value="THIOREDOXIN_1"/>
    <property type="match status" value="1"/>
</dbReference>
<dbReference type="eggNOG" id="COG0526">
    <property type="taxonomic scope" value="Bacteria"/>
</dbReference>
<feature type="transmembrane region" description="Helical" evidence="7">
    <location>
        <begin position="96"/>
        <end position="115"/>
    </location>
</feature>
<dbReference type="Proteomes" id="UP000054010">
    <property type="component" value="Unassembled WGS sequence"/>
</dbReference>
<dbReference type="InterPro" id="IPR050553">
    <property type="entry name" value="Thioredoxin_ResA/DsbE_sf"/>
</dbReference>
<dbReference type="InterPro" id="IPR000866">
    <property type="entry name" value="AhpC/TSA"/>
</dbReference>
<evidence type="ECO:0000256" key="6">
    <source>
        <dbReference type="ARBA" id="ARBA00023284"/>
    </source>
</evidence>
<dbReference type="Gene3D" id="3.40.30.10">
    <property type="entry name" value="Glutaredoxin"/>
    <property type="match status" value="1"/>
</dbReference>
<evidence type="ECO:0000259" key="8">
    <source>
        <dbReference type="PROSITE" id="PS50076"/>
    </source>
</evidence>
<dbReference type="InterPro" id="IPR036249">
    <property type="entry name" value="Thioredoxin-like_sf"/>
</dbReference>
<protein>
    <recommendedName>
        <fullName evidence="2">DnaJ homolog subfamily C member 10</fullName>
    </recommendedName>
</protein>
<dbReference type="GO" id="GO:0016209">
    <property type="term" value="F:antioxidant activity"/>
    <property type="evidence" value="ECO:0007669"/>
    <property type="project" value="InterPro"/>
</dbReference>
<dbReference type="OrthoDB" id="25753at2"/>
<dbReference type="InterPro" id="IPR001623">
    <property type="entry name" value="DnaJ_domain"/>
</dbReference>
<feature type="domain" description="Thioredoxin" evidence="9">
    <location>
        <begin position="127"/>
        <end position="272"/>
    </location>
</feature>
<dbReference type="InterPro" id="IPR036869">
    <property type="entry name" value="J_dom_sf"/>
</dbReference>
<organism evidence="10 11">
    <name type="scientific">Oscillochloris trichoides DG-6</name>
    <dbReference type="NCBI Taxonomy" id="765420"/>
    <lineage>
        <taxon>Bacteria</taxon>
        <taxon>Bacillati</taxon>
        <taxon>Chloroflexota</taxon>
        <taxon>Chloroflexia</taxon>
        <taxon>Chloroflexales</taxon>
        <taxon>Chloroflexineae</taxon>
        <taxon>Oscillochloridaceae</taxon>
        <taxon>Oscillochloris</taxon>
    </lineage>
</organism>
<keyword evidence="11" id="KW-1185">Reference proteome</keyword>
<evidence type="ECO:0000256" key="2">
    <source>
        <dbReference type="ARBA" id="ARBA00020920"/>
    </source>
</evidence>
<dbReference type="EMBL" id="ADVR01000023">
    <property type="protein sequence ID" value="EFO81177.1"/>
    <property type="molecule type" value="Genomic_DNA"/>
</dbReference>
<keyword evidence="7" id="KW-1133">Transmembrane helix</keyword>
<dbReference type="PROSITE" id="PS51352">
    <property type="entry name" value="THIOREDOXIN_2"/>
    <property type="match status" value="1"/>
</dbReference>
<evidence type="ECO:0000256" key="1">
    <source>
        <dbReference type="ARBA" id="ARBA00004196"/>
    </source>
</evidence>
<keyword evidence="3" id="KW-0201">Cytochrome c-type biogenesis</keyword>
<dbReference type="STRING" id="765420.OSCT_0974"/>
<evidence type="ECO:0000256" key="3">
    <source>
        <dbReference type="ARBA" id="ARBA00022748"/>
    </source>
</evidence>
<keyword evidence="6" id="KW-0676">Redox-active center</keyword>
<dbReference type="SUPFAM" id="SSF46565">
    <property type="entry name" value="Chaperone J-domain"/>
    <property type="match status" value="1"/>
</dbReference>
<dbReference type="Gene3D" id="1.10.287.110">
    <property type="entry name" value="DnaJ domain"/>
    <property type="match status" value="1"/>
</dbReference>
<dbReference type="SMART" id="SM00271">
    <property type="entry name" value="DnaJ"/>
    <property type="match status" value="1"/>
</dbReference>
<accession>E1ICC3</accession>
<name>E1ICC3_9CHLR</name>
<dbReference type="Pfam" id="PF00226">
    <property type="entry name" value="DnaJ"/>
    <property type="match status" value="1"/>
</dbReference>
<dbReference type="PANTHER" id="PTHR42852:SF6">
    <property type="entry name" value="THIOL:DISULFIDE INTERCHANGE PROTEIN DSBE"/>
    <property type="match status" value="1"/>
</dbReference>
<dbReference type="GO" id="GO:0016491">
    <property type="term" value="F:oxidoreductase activity"/>
    <property type="evidence" value="ECO:0007669"/>
    <property type="project" value="InterPro"/>
</dbReference>
<evidence type="ECO:0000256" key="4">
    <source>
        <dbReference type="ARBA" id="ARBA00022968"/>
    </source>
</evidence>
<feature type="domain" description="J" evidence="8">
    <location>
        <begin position="3"/>
        <end position="73"/>
    </location>
</feature>
<dbReference type="PANTHER" id="PTHR42852">
    <property type="entry name" value="THIOL:DISULFIDE INTERCHANGE PROTEIN DSBE"/>
    <property type="match status" value="1"/>
</dbReference>
<evidence type="ECO:0000313" key="11">
    <source>
        <dbReference type="Proteomes" id="UP000054010"/>
    </source>
</evidence>
<dbReference type="SUPFAM" id="SSF52833">
    <property type="entry name" value="Thioredoxin-like"/>
    <property type="match status" value="1"/>
</dbReference>
<dbReference type="GO" id="GO:0017004">
    <property type="term" value="P:cytochrome complex assembly"/>
    <property type="evidence" value="ECO:0007669"/>
    <property type="project" value="UniProtKB-KW"/>
</dbReference>
<keyword evidence="5" id="KW-1015">Disulfide bond</keyword>
<keyword evidence="7" id="KW-0472">Membrane</keyword>
<dbReference type="AlphaFoldDB" id="E1ICC3"/>
<comment type="subcellular location">
    <subcellularLocation>
        <location evidence="1">Cell envelope</location>
    </subcellularLocation>
</comment>
<dbReference type="InterPro" id="IPR017937">
    <property type="entry name" value="Thioredoxin_CS"/>
</dbReference>
<sequence length="280" mass="31482">MSTYYTLLGLEPDATYAAIEAAYQQQRQRYDPERVADLDPDMRRLAEVRSAELEQAYRTLSDAQRRQQYDQQLGIGKIAPPQATARRQLSARERNMVLIGGLVAVGLIIGIWIFTGRGAEVQGQPMGEVNRPAPNFTLQTLDGNEVSLADYQGKVVLVNFWGTWCEPCQRELPALQSANERYAEQGLVIIGVNLTDDERTQGRSEDDIRAFVEQYQLSYPIALDRDGRVTDSFRVFPLPTSFFIDPQGQIRYVHVGELTLNDIIARFTELQSSAMADATS</sequence>
<dbReference type="HOGENOM" id="CLU_993370_0_0_0"/>
<dbReference type="PRINTS" id="PR00625">
    <property type="entry name" value="JDOMAIN"/>
</dbReference>
<dbReference type="CDD" id="cd06257">
    <property type="entry name" value="DnaJ"/>
    <property type="match status" value="1"/>
</dbReference>
<keyword evidence="4" id="KW-0735">Signal-anchor</keyword>